<dbReference type="Pfam" id="PF02566">
    <property type="entry name" value="OsmC"/>
    <property type="match status" value="1"/>
</dbReference>
<sequence>MSYTAQAQSTQTPYRVTLTDPSGHIWYVDEPVEKGGQNTAPNPILILLSALGACTTVTLQMYADHKQIQLEHVQVDLVLNPQGEAVSSSANQIERNIKLKGNFTEDQHKRLLKVAESCPVHKILTSNITIQTEMTF</sequence>
<dbReference type="InterPro" id="IPR015946">
    <property type="entry name" value="KH_dom-like_a/b"/>
</dbReference>
<proteinExistence type="predicted"/>
<dbReference type="InterPro" id="IPR003718">
    <property type="entry name" value="OsmC/Ohr_fam"/>
</dbReference>
<name>A0A3A8EKU3_9GAMM</name>
<dbReference type="PANTHER" id="PTHR39624:SF2">
    <property type="entry name" value="OSMC-LIKE PROTEIN"/>
    <property type="match status" value="1"/>
</dbReference>
<organism evidence="1 2">
    <name type="scientific">Acinetobacter guerrae</name>
    <dbReference type="NCBI Taxonomy" id="1843371"/>
    <lineage>
        <taxon>Bacteria</taxon>
        <taxon>Pseudomonadati</taxon>
        <taxon>Pseudomonadota</taxon>
        <taxon>Gammaproteobacteria</taxon>
        <taxon>Moraxellales</taxon>
        <taxon>Moraxellaceae</taxon>
        <taxon>Acinetobacter</taxon>
    </lineage>
</organism>
<dbReference type="Proteomes" id="UP000269001">
    <property type="component" value="Unassembled WGS sequence"/>
</dbReference>
<keyword evidence="2" id="KW-1185">Reference proteome</keyword>
<dbReference type="Gene3D" id="3.30.300.20">
    <property type="match status" value="1"/>
</dbReference>
<dbReference type="PANTHER" id="PTHR39624">
    <property type="entry name" value="PROTEIN INVOLVED IN RIMO-MEDIATED BETA-METHYLTHIOLATION OF RIBOSOMAL PROTEIN S12 YCAO"/>
    <property type="match status" value="1"/>
</dbReference>
<comment type="caution">
    <text evidence="1">The sequence shown here is derived from an EMBL/GenBank/DDBJ whole genome shotgun (WGS) entry which is preliminary data.</text>
</comment>
<reference evidence="1 2" key="1">
    <citation type="submission" date="2018-09" db="EMBL/GenBank/DDBJ databases">
        <title>The draft genome of Acinetobacter spp. strains.</title>
        <authorList>
            <person name="Qin J."/>
            <person name="Feng Y."/>
            <person name="Zong Z."/>
        </authorList>
    </citation>
    <scope>NUCLEOTIDE SEQUENCE [LARGE SCALE GENOMIC DNA]</scope>
    <source>
        <strain evidence="1 2">WCHAc060096</strain>
    </source>
</reference>
<dbReference type="RefSeq" id="WP_120369282.1">
    <property type="nucleotide sequence ID" value="NZ_BKYM01000022.1"/>
</dbReference>
<gene>
    <name evidence="1" type="ORF">D7V21_04190</name>
</gene>
<evidence type="ECO:0000313" key="2">
    <source>
        <dbReference type="Proteomes" id="UP000269001"/>
    </source>
</evidence>
<accession>A0A3A8EKU3</accession>
<dbReference type="EMBL" id="RAXU01000003">
    <property type="protein sequence ID" value="RKG35512.1"/>
    <property type="molecule type" value="Genomic_DNA"/>
</dbReference>
<dbReference type="AlphaFoldDB" id="A0A3A8EKU3"/>
<dbReference type="InterPro" id="IPR036102">
    <property type="entry name" value="OsmC/Ohrsf"/>
</dbReference>
<dbReference type="SUPFAM" id="SSF82784">
    <property type="entry name" value="OsmC-like"/>
    <property type="match status" value="1"/>
</dbReference>
<evidence type="ECO:0000313" key="1">
    <source>
        <dbReference type="EMBL" id="RKG35512.1"/>
    </source>
</evidence>
<protein>
    <submittedName>
        <fullName evidence="1">OsmC family peroxiredoxin</fullName>
    </submittedName>
</protein>